<evidence type="ECO:0000313" key="3">
    <source>
        <dbReference type="Proteomes" id="UP000807159"/>
    </source>
</evidence>
<dbReference type="EMBL" id="JACEGQ020000125">
    <property type="protein sequence ID" value="KAH8479591.1"/>
    <property type="molecule type" value="Genomic_DNA"/>
</dbReference>
<name>A0A8T2WI14_POPDE</name>
<gene>
    <name evidence="2" type="ORF">H0E87_031540</name>
</gene>
<feature type="non-terminal residue" evidence="2">
    <location>
        <position position="105"/>
    </location>
</feature>
<dbReference type="Proteomes" id="UP000807159">
    <property type="component" value="Unassembled WGS sequence"/>
</dbReference>
<evidence type="ECO:0000313" key="2">
    <source>
        <dbReference type="EMBL" id="KAH8479591.1"/>
    </source>
</evidence>
<accession>A0A8T2WI14</accession>
<feature type="region of interest" description="Disordered" evidence="1">
    <location>
        <begin position="25"/>
        <end position="48"/>
    </location>
</feature>
<feature type="non-terminal residue" evidence="2">
    <location>
        <position position="1"/>
    </location>
</feature>
<keyword evidence="3" id="KW-1185">Reference proteome</keyword>
<evidence type="ECO:0000256" key="1">
    <source>
        <dbReference type="SAM" id="MobiDB-lite"/>
    </source>
</evidence>
<reference evidence="2" key="1">
    <citation type="journal article" date="2021" name="J. Hered.">
        <title>Genome Assembly of Salicaceae Populus deltoides (Eastern Cottonwood) I-69 Based on Nanopore Sequencing and Hi-C Technologies.</title>
        <authorList>
            <person name="Bai S."/>
            <person name="Wu H."/>
            <person name="Zhang J."/>
            <person name="Pan Z."/>
            <person name="Zhao W."/>
            <person name="Li Z."/>
            <person name="Tong C."/>
        </authorList>
    </citation>
    <scope>NUCLEOTIDE SEQUENCE</scope>
    <source>
        <tissue evidence="2">Leaf</tissue>
    </source>
</reference>
<sequence>NQLLSLSGLAYLIFYPRCESSEGRGAQSLCGEQRKNAQTKQRGARDTLRSVVPLARRSNKPLDPDHEVRVRCLSKSQKVQKPDPRQMKSVLALADSVLKIACYDP</sequence>
<proteinExistence type="predicted"/>
<comment type="caution">
    <text evidence="2">The sequence shown here is derived from an EMBL/GenBank/DDBJ whole genome shotgun (WGS) entry which is preliminary data.</text>
</comment>
<protein>
    <submittedName>
        <fullName evidence="2">Uncharacterized protein</fullName>
    </submittedName>
</protein>
<dbReference type="AlphaFoldDB" id="A0A8T2WI14"/>
<organism evidence="2 3">
    <name type="scientific">Populus deltoides</name>
    <name type="common">Eastern poplar</name>
    <name type="synonym">Eastern cottonwood</name>
    <dbReference type="NCBI Taxonomy" id="3696"/>
    <lineage>
        <taxon>Eukaryota</taxon>
        <taxon>Viridiplantae</taxon>
        <taxon>Streptophyta</taxon>
        <taxon>Embryophyta</taxon>
        <taxon>Tracheophyta</taxon>
        <taxon>Spermatophyta</taxon>
        <taxon>Magnoliopsida</taxon>
        <taxon>eudicotyledons</taxon>
        <taxon>Gunneridae</taxon>
        <taxon>Pentapetalae</taxon>
        <taxon>rosids</taxon>
        <taxon>fabids</taxon>
        <taxon>Malpighiales</taxon>
        <taxon>Salicaceae</taxon>
        <taxon>Saliceae</taxon>
        <taxon>Populus</taxon>
    </lineage>
</organism>